<protein>
    <submittedName>
        <fullName evidence="1">Uncharacterized protein</fullName>
    </submittedName>
</protein>
<reference evidence="1 2" key="1">
    <citation type="journal article" date="2023" name="Plants (Basel)">
        <title>Bridging the Gap: Combining Genomics and Transcriptomics Approaches to Understand Stylosanthes scabra, an Orphan Legume from the Brazilian Caatinga.</title>
        <authorList>
            <person name="Ferreira-Neto J.R.C."/>
            <person name="da Silva M.D."/>
            <person name="Binneck E."/>
            <person name="de Melo N.F."/>
            <person name="da Silva R.H."/>
            <person name="de Melo A.L.T.M."/>
            <person name="Pandolfi V."/>
            <person name="Bustamante F.O."/>
            <person name="Brasileiro-Vidal A.C."/>
            <person name="Benko-Iseppon A.M."/>
        </authorList>
    </citation>
    <scope>NUCLEOTIDE SEQUENCE [LARGE SCALE GENOMIC DNA]</scope>
    <source>
        <tissue evidence="1">Leaves</tissue>
    </source>
</reference>
<evidence type="ECO:0000313" key="2">
    <source>
        <dbReference type="Proteomes" id="UP001341840"/>
    </source>
</evidence>
<organism evidence="1 2">
    <name type="scientific">Stylosanthes scabra</name>
    <dbReference type="NCBI Taxonomy" id="79078"/>
    <lineage>
        <taxon>Eukaryota</taxon>
        <taxon>Viridiplantae</taxon>
        <taxon>Streptophyta</taxon>
        <taxon>Embryophyta</taxon>
        <taxon>Tracheophyta</taxon>
        <taxon>Spermatophyta</taxon>
        <taxon>Magnoliopsida</taxon>
        <taxon>eudicotyledons</taxon>
        <taxon>Gunneridae</taxon>
        <taxon>Pentapetalae</taxon>
        <taxon>rosids</taxon>
        <taxon>fabids</taxon>
        <taxon>Fabales</taxon>
        <taxon>Fabaceae</taxon>
        <taxon>Papilionoideae</taxon>
        <taxon>50 kb inversion clade</taxon>
        <taxon>dalbergioids sensu lato</taxon>
        <taxon>Dalbergieae</taxon>
        <taxon>Pterocarpus clade</taxon>
        <taxon>Stylosanthes</taxon>
    </lineage>
</organism>
<name>A0ABU6YM95_9FABA</name>
<gene>
    <name evidence="1" type="ORF">PIB30_068270</name>
</gene>
<proteinExistence type="predicted"/>
<dbReference type="Proteomes" id="UP001341840">
    <property type="component" value="Unassembled WGS sequence"/>
</dbReference>
<dbReference type="EMBL" id="JASCZI010242384">
    <property type="protein sequence ID" value="MED6210877.1"/>
    <property type="molecule type" value="Genomic_DNA"/>
</dbReference>
<accession>A0ABU6YM95</accession>
<comment type="caution">
    <text evidence="1">The sequence shown here is derived from an EMBL/GenBank/DDBJ whole genome shotgun (WGS) entry which is preliminary data.</text>
</comment>
<keyword evidence="2" id="KW-1185">Reference proteome</keyword>
<evidence type="ECO:0000313" key="1">
    <source>
        <dbReference type="EMBL" id="MED6210877.1"/>
    </source>
</evidence>
<sequence length="81" mass="9632">MAPNHDRSSFVCELRLRFLCPWDEFLREGFFDGSSSEAKHLRGEWWHWRRRDGGGGQRVAVVLRLWLVVVRLWMITCIPFG</sequence>